<protein>
    <submittedName>
        <fullName evidence="2">3-hydroxybutyrate dehydrogenase</fullName>
    </submittedName>
</protein>
<dbReference type="SUPFAM" id="SSF51735">
    <property type="entry name" value="NAD(P)-binding Rossmann-fold domains"/>
    <property type="match status" value="1"/>
</dbReference>
<proteinExistence type="inferred from homology"/>
<dbReference type="InterPro" id="IPR050259">
    <property type="entry name" value="SDR"/>
</dbReference>
<dbReference type="AlphaFoldDB" id="A0A1G9JM57"/>
<comment type="similarity">
    <text evidence="1">Belongs to the short-chain dehydrogenases/reductases (SDR) family.</text>
</comment>
<dbReference type="FunFam" id="3.40.50.720:FF:000084">
    <property type="entry name" value="Short-chain dehydrogenase reductase"/>
    <property type="match status" value="1"/>
</dbReference>
<evidence type="ECO:0000313" key="3">
    <source>
        <dbReference type="Proteomes" id="UP000198654"/>
    </source>
</evidence>
<dbReference type="PRINTS" id="PR00081">
    <property type="entry name" value="GDHRDH"/>
</dbReference>
<dbReference type="OrthoDB" id="9786435at2"/>
<dbReference type="NCBIfam" id="TIGR01963">
    <property type="entry name" value="PHB_DH"/>
    <property type="match status" value="1"/>
</dbReference>
<dbReference type="InterPro" id="IPR011294">
    <property type="entry name" value="3-OHbutyrate_DH"/>
</dbReference>
<dbReference type="NCBIfam" id="NF009931">
    <property type="entry name" value="PRK13394.1"/>
    <property type="match status" value="1"/>
</dbReference>
<reference evidence="2 3" key="1">
    <citation type="submission" date="2016-10" db="EMBL/GenBank/DDBJ databases">
        <authorList>
            <person name="de Groot N.N."/>
        </authorList>
    </citation>
    <scope>NUCLEOTIDE SEQUENCE [LARGE SCALE GENOMIC DNA]</scope>
    <source>
        <strain evidence="2 3">DSM 14789</strain>
    </source>
</reference>
<dbReference type="STRING" id="119000.SAMN05661010_01533"/>
<accession>A0A1G9JM57</accession>
<dbReference type="Pfam" id="PF13561">
    <property type="entry name" value="adh_short_C2"/>
    <property type="match status" value="1"/>
</dbReference>
<name>A0A1G9JM57_9GAMM</name>
<sequence length="267" mass="28817">MSQHPAQDRLKDKVALITGAASGIGKQIATLFARQGGKVAILDLDLEAAEATARELNEQGGTALGVGANVTDEAQVEAAFRKTIDTFGRLDVMIANAGSQHVEPIHKLSYDNWKKVTDIQLDGSFLATRAAFRQMMTQGDGGCLIYMGSVHSHEASAMKSPYVTAKHGLLGLCRTMAKEGAEYGIRANTICPGYVKTPLVEKQIPDQAREHGMSEEEVVEKVFLAETVDKEFTTVEDVAETALYLATFPSNALTGQSIVVSHGWFMQ</sequence>
<dbReference type="Gene3D" id="3.40.50.720">
    <property type="entry name" value="NAD(P)-binding Rossmann-like Domain"/>
    <property type="match status" value="1"/>
</dbReference>
<dbReference type="InterPro" id="IPR002347">
    <property type="entry name" value="SDR_fam"/>
</dbReference>
<dbReference type="InterPro" id="IPR020904">
    <property type="entry name" value="Sc_DH/Rdtase_CS"/>
</dbReference>
<gene>
    <name evidence="2" type="ORF">SAMN05661010_01533</name>
</gene>
<dbReference type="PROSITE" id="PS00061">
    <property type="entry name" value="ADH_SHORT"/>
    <property type="match status" value="1"/>
</dbReference>
<keyword evidence="3" id="KW-1185">Reference proteome</keyword>
<dbReference type="InterPro" id="IPR036291">
    <property type="entry name" value="NAD(P)-bd_dom_sf"/>
</dbReference>
<dbReference type="PANTHER" id="PTHR42879:SF2">
    <property type="entry name" value="3-OXOACYL-[ACYL-CARRIER-PROTEIN] REDUCTASE FABG"/>
    <property type="match status" value="1"/>
</dbReference>
<dbReference type="GO" id="GO:0003858">
    <property type="term" value="F:3-hydroxybutyrate dehydrogenase activity"/>
    <property type="evidence" value="ECO:0007669"/>
    <property type="project" value="InterPro"/>
</dbReference>
<dbReference type="EMBL" id="FNGI01000003">
    <property type="protein sequence ID" value="SDL38690.1"/>
    <property type="molecule type" value="Genomic_DNA"/>
</dbReference>
<dbReference type="RefSeq" id="WP_089727194.1">
    <property type="nucleotide sequence ID" value="NZ_FNGI01000003.1"/>
</dbReference>
<dbReference type="GO" id="GO:0032787">
    <property type="term" value="P:monocarboxylic acid metabolic process"/>
    <property type="evidence" value="ECO:0007669"/>
    <property type="project" value="UniProtKB-ARBA"/>
</dbReference>
<evidence type="ECO:0000313" key="2">
    <source>
        <dbReference type="EMBL" id="SDL38690.1"/>
    </source>
</evidence>
<evidence type="ECO:0000256" key="1">
    <source>
        <dbReference type="ARBA" id="ARBA00006484"/>
    </source>
</evidence>
<organism evidence="2 3">
    <name type="scientific">Modicisalibacter muralis</name>
    <dbReference type="NCBI Taxonomy" id="119000"/>
    <lineage>
        <taxon>Bacteria</taxon>
        <taxon>Pseudomonadati</taxon>
        <taxon>Pseudomonadota</taxon>
        <taxon>Gammaproteobacteria</taxon>
        <taxon>Oceanospirillales</taxon>
        <taxon>Halomonadaceae</taxon>
        <taxon>Modicisalibacter</taxon>
    </lineage>
</organism>
<dbReference type="Proteomes" id="UP000198654">
    <property type="component" value="Unassembled WGS sequence"/>
</dbReference>
<dbReference type="PRINTS" id="PR00080">
    <property type="entry name" value="SDRFAMILY"/>
</dbReference>
<dbReference type="NCBIfam" id="NF009093">
    <property type="entry name" value="PRK12429.1"/>
    <property type="match status" value="1"/>
</dbReference>
<dbReference type="PANTHER" id="PTHR42879">
    <property type="entry name" value="3-OXOACYL-(ACYL-CARRIER-PROTEIN) REDUCTASE"/>
    <property type="match status" value="1"/>
</dbReference>